<dbReference type="Proteomes" id="UP000008837">
    <property type="component" value="Unassembled WGS sequence"/>
</dbReference>
<evidence type="ECO:0000313" key="14">
    <source>
        <dbReference type="Proteomes" id="UP000008837"/>
    </source>
</evidence>
<dbReference type="InterPro" id="IPR006935">
    <property type="entry name" value="Helicase/UvrB_N"/>
</dbReference>
<keyword evidence="7" id="KW-0539">Nucleus</keyword>
<evidence type="ECO:0000259" key="12">
    <source>
        <dbReference type="PROSITE" id="PS51194"/>
    </source>
</evidence>
<keyword evidence="14" id="KW-1185">Reference proteome</keyword>
<dbReference type="InterPro" id="IPR001650">
    <property type="entry name" value="Helicase_C-like"/>
</dbReference>
<dbReference type="STRING" id="425265.A8QA78"/>
<dbReference type="AlphaFoldDB" id="A8QA78"/>
<feature type="compositionally biased region" description="Low complexity" evidence="10">
    <location>
        <begin position="820"/>
        <end position="851"/>
    </location>
</feature>
<comment type="similarity">
    <text evidence="2 9">Belongs to the DEAD box helicase family. DEAH subfamily. FANCM sub-subfamily.</text>
</comment>
<evidence type="ECO:0000256" key="3">
    <source>
        <dbReference type="ARBA" id="ARBA00022741"/>
    </source>
</evidence>
<dbReference type="InterPro" id="IPR027417">
    <property type="entry name" value="P-loop_NTPase"/>
</dbReference>
<evidence type="ECO:0000256" key="6">
    <source>
        <dbReference type="ARBA" id="ARBA00022840"/>
    </source>
</evidence>
<feature type="domain" description="Helicase ATP-binding" evidence="11">
    <location>
        <begin position="242"/>
        <end position="410"/>
    </location>
</feature>
<dbReference type="GO" id="GO:0036297">
    <property type="term" value="P:interstrand cross-link repair"/>
    <property type="evidence" value="ECO:0007669"/>
    <property type="project" value="TreeGrafter"/>
</dbReference>
<dbReference type="Pfam" id="PF04851">
    <property type="entry name" value="ResIII"/>
    <property type="match status" value="1"/>
</dbReference>
<proteinExistence type="inferred from homology"/>
<evidence type="ECO:0000256" key="8">
    <source>
        <dbReference type="ARBA" id="ARBA00047995"/>
    </source>
</evidence>
<dbReference type="SMART" id="SM00487">
    <property type="entry name" value="DEXDc"/>
    <property type="match status" value="1"/>
</dbReference>
<organism evidence="13 14">
    <name type="scientific">Malassezia globosa (strain ATCC MYA-4612 / CBS 7966)</name>
    <name type="common">Dandruff-associated fungus</name>
    <dbReference type="NCBI Taxonomy" id="425265"/>
    <lineage>
        <taxon>Eukaryota</taxon>
        <taxon>Fungi</taxon>
        <taxon>Dikarya</taxon>
        <taxon>Basidiomycota</taxon>
        <taxon>Ustilaginomycotina</taxon>
        <taxon>Malasseziomycetes</taxon>
        <taxon>Malasseziales</taxon>
        <taxon>Malasseziaceae</taxon>
        <taxon>Malassezia</taxon>
    </lineage>
</organism>
<comment type="subunit">
    <text evidence="9">Interacts with the MHF histone-fold complex to form the FANCM-MHF complex.</text>
</comment>
<evidence type="ECO:0000256" key="2">
    <source>
        <dbReference type="ARBA" id="ARBA00009889"/>
    </source>
</evidence>
<dbReference type="GO" id="GO:0005634">
    <property type="term" value="C:nucleus"/>
    <property type="evidence" value="ECO:0007669"/>
    <property type="project" value="UniProtKB-SubCell"/>
</dbReference>
<accession>A8QA78</accession>
<evidence type="ECO:0000256" key="1">
    <source>
        <dbReference type="ARBA" id="ARBA00004123"/>
    </source>
</evidence>
<reference evidence="13 14" key="1">
    <citation type="journal article" date="2007" name="Proc. Natl. Acad. Sci. U.S.A.">
        <title>Dandruff-associated Malassezia genomes reveal convergent and divergent virulence traits shared with plant and human fungal pathogens.</title>
        <authorList>
            <person name="Xu J."/>
            <person name="Saunders C.W."/>
            <person name="Hu P."/>
            <person name="Grant R.A."/>
            <person name="Boekhout T."/>
            <person name="Kuramae E.E."/>
            <person name="Kronstad J.W."/>
            <person name="Deangelis Y.M."/>
            <person name="Reeder N.L."/>
            <person name="Johnstone K.R."/>
            <person name="Leland M."/>
            <person name="Fieno A.M."/>
            <person name="Begley W.M."/>
            <person name="Sun Y."/>
            <person name="Lacey M.P."/>
            <person name="Chaudhary T."/>
            <person name="Keough T."/>
            <person name="Chu L."/>
            <person name="Sears R."/>
            <person name="Yuan B."/>
            <person name="Dawson T.L.Jr."/>
        </authorList>
    </citation>
    <scope>NUCLEOTIDE SEQUENCE [LARGE SCALE GENOMIC DNA]</scope>
    <source>
        <strain evidence="14">ATCC MYA-4612 / CBS 7966</strain>
    </source>
</reference>
<name>A8QA78_MALGO</name>
<dbReference type="GO" id="GO:0016887">
    <property type="term" value="F:ATP hydrolysis activity"/>
    <property type="evidence" value="ECO:0007669"/>
    <property type="project" value="RHEA"/>
</dbReference>
<feature type="region of interest" description="Disordered" evidence="10">
    <location>
        <begin position="122"/>
        <end position="152"/>
    </location>
</feature>
<dbReference type="CDD" id="cd12091">
    <property type="entry name" value="FANCM_ID"/>
    <property type="match status" value="1"/>
</dbReference>
<dbReference type="PROSITE" id="PS51192">
    <property type="entry name" value="HELICASE_ATP_BIND_1"/>
    <property type="match status" value="1"/>
</dbReference>
<evidence type="ECO:0000256" key="7">
    <source>
        <dbReference type="ARBA" id="ARBA00023242"/>
    </source>
</evidence>
<dbReference type="InterPro" id="IPR014001">
    <property type="entry name" value="Helicase_ATP-bd"/>
</dbReference>
<evidence type="ECO:0000256" key="5">
    <source>
        <dbReference type="ARBA" id="ARBA00022806"/>
    </source>
</evidence>
<dbReference type="GO" id="GO:0005524">
    <property type="term" value="F:ATP binding"/>
    <property type="evidence" value="ECO:0007669"/>
    <property type="project" value="UniProtKB-UniRule"/>
</dbReference>
<comment type="subcellular location">
    <subcellularLocation>
        <location evidence="1 9">Nucleus</location>
    </subcellularLocation>
</comment>
<comment type="caution">
    <text evidence="13">The sequence shown here is derived from an EMBL/GenBank/DDBJ whole genome shotgun (WGS) entry which is preliminary data.</text>
</comment>
<dbReference type="EC" id="3.6.4.12" evidence="9"/>
<feature type="compositionally biased region" description="Basic and acidic residues" evidence="10">
    <location>
        <begin position="766"/>
        <end position="779"/>
    </location>
</feature>
<dbReference type="InterPro" id="IPR044749">
    <property type="entry name" value="FANCM_DEXDc"/>
</dbReference>
<dbReference type="KEGG" id="mgl:MGL_3637"/>
<dbReference type="Pfam" id="PF00271">
    <property type="entry name" value="Helicase_C"/>
    <property type="match status" value="1"/>
</dbReference>
<dbReference type="OrthoDB" id="164902at2759"/>
<dbReference type="PANTHER" id="PTHR14025">
    <property type="entry name" value="FANCONI ANEMIA GROUP M FANCM FAMILY MEMBER"/>
    <property type="match status" value="1"/>
</dbReference>
<gene>
    <name evidence="13" type="ORF">MGL_3637</name>
</gene>
<dbReference type="GO" id="GO:0045003">
    <property type="term" value="P:double-strand break repair via synthesis-dependent strand annealing"/>
    <property type="evidence" value="ECO:0007669"/>
    <property type="project" value="TreeGrafter"/>
</dbReference>
<dbReference type="FunCoup" id="A8QA78">
    <property type="interactions" value="125"/>
</dbReference>
<dbReference type="PROSITE" id="PS51194">
    <property type="entry name" value="HELICASE_CTER"/>
    <property type="match status" value="1"/>
</dbReference>
<feature type="domain" description="Helicase C-terminal" evidence="12">
    <location>
        <begin position="575"/>
        <end position="745"/>
    </location>
</feature>
<protein>
    <recommendedName>
        <fullName evidence="9">ATP-dependent DNA helicase</fullName>
        <ecNumber evidence="9">3.6.4.12</ecNumber>
    </recommendedName>
</protein>
<feature type="region of interest" description="Disordered" evidence="10">
    <location>
        <begin position="757"/>
        <end position="851"/>
    </location>
</feature>
<evidence type="ECO:0000259" key="11">
    <source>
        <dbReference type="PROSITE" id="PS51192"/>
    </source>
</evidence>
<feature type="compositionally biased region" description="Low complexity" evidence="10">
    <location>
        <begin position="76"/>
        <end position="85"/>
    </location>
</feature>
<evidence type="ECO:0000256" key="10">
    <source>
        <dbReference type="SAM" id="MobiDB-lite"/>
    </source>
</evidence>
<dbReference type="InterPro" id="IPR039686">
    <property type="entry name" value="FANCM/Mph1-like_ID"/>
</dbReference>
<keyword evidence="4" id="KW-0378">Hydrolase</keyword>
<dbReference type="OMA" id="YQFTIVQ"/>
<evidence type="ECO:0000313" key="13">
    <source>
        <dbReference type="EMBL" id="EDP41956.1"/>
    </source>
</evidence>
<dbReference type="PANTHER" id="PTHR14025:SF20">
    <property type="entry name" value="FANCONI ANEMIA GROUP M PROTEIN"/>
    <property type="match status" value="1"/>
</dbReference>
<dbReference type="RefSeq" id="XP_001729170.1">
    <property type="nucleotide sequence ID" value="XM_001729118.1"/>
</dbReference>
<keyword evidence="5" id="KW-0347">Helicase</keyword>
<evidence type="ECO:0000256" key="9">
    <source>
        <dbReference type="RuleBase" id="RU367027"/>
    </source>
</evidence>
<feature type="compositionally biased region" description="Basic and acidic residues" evidence="10">
    <location>
        <begin position="793"/>
        <end position="816"/>
    </location>
</feature>
<evidence type="ECO:0000256" key="4">
    <source>
        <dbReference type="ARBA" id="ARBA00022801"/>
    </source>
</evidence>
<dbReference type="GeneID" id="5853476"/>
<keyword evidence="6" id="KW-0067">ATP-binding</keyword>
<sequence length="869" mass="98013">MNEFDEFEGELDDGLLEQIDAIEAHHMHVPPARMESVAELDDEFADPSLDALMMNEMDTTQGSDSPALQLRGASDPPSTFSLTTTPPLPHGCSQAPLRHQQTQFPSCTPLIQQGLWGRIPSLQSTSQRTSSSSPSATCSPCTRPSTAPPLSCSQINSSEGQVSLAPRFSFGRTSEKLWDHRIFLQQRNRVVKRPIGDMESDNDVDPIYQNEPRPMKLVLDVEQAKTWIYPTNKPLRTYQLNIVKKALFDNVLVALPTGLGKTFIAAVVILNMFRWFPQGKIIFVAPTRPLVAQQQQACHSICGLPWDTAIELTGSKKRTLRDDEWHAKRIFYMTPQTFENDLLSSTCDPSDVICVVVDEAHRATGNYAYCKVMRHLMYYNPHFRVLALTATPGNRPERVQEVVTNLHISRIEIRTEDALDIQPYLHRKREDVVHVPLSETHAQLRSTWAALMRPHYEALEKHGLLHVNDPADVRAFTVRSIAAQPHGRAILQSKPFLYGAIQKLANMAQNMQYLTELSVRLFCDRAIDMFTSTPSKNRHERMQGNASAKNSTSINKLLTYIQQVRDDSGLIVHPKMKRLAEILQSHFAREFTHTSRAIVFCTFREVVHEIVELLNQIDLRATPFIGQASDSKGHRGLSQKQQEQVVRAFKDGHVQILVATSIGEEGLDIGEVDLIVCYDAVRDSVRGLQRIGRTGRMRDGRVVVMTTAEREESNWNQSKASYKNIQNLVRHANTIELYTDVPRLVPSSLQPEPVMCEVEQPPQEPEQLRLSHPKRDSKQSRLPRKPRGQPVPNDERRRFCSAAELHRRYDEHREGEPTSLLTRPAMPMLAPPRASLEASSSSASAAASSVSRSPLAYAFVFTQRHSKSL</sequence>
<dbReference type="SMART" id="SM00490">
    <property type="entry name" value="HELICc"/>
    <property type="match status" value="1"/>
</dbReference>
<dbReference type="EMBL" id="AAYY01000014">
    <property type="protein sequence ID" value="EDP41956.1"/>
    <property type="molecule type" value="Genomic_DNA"/>
</dbReference>
<feature type="compositionally biased region" description="Low complexity" evidence="10">
    <location>
        <begin position="122"/>
        <end position="145"/>
    </location>
</feature>
<dbReference type="CDD" id="cd18033">
    <property type="entry name" value="DEXDc_FANCM"/>
    <property type="match status" value="1"/>
</dbReference>
<dbReference type="VEuPathDB" id="FungiDB:MGL_3637"/>
<dbReference type="SUPFAM" id="SSF52540">
    <property type="entry name" value="P-loop containing nucleoside triphosphate hydrolases"/>
    <property type="match status" value="1"/>
</dbReference>
<dbReference type="GO" id="GO:0009378">
    <property type="term" value="F:four-way junction helicase activity"/>
    <property type="evidence" value="ECO:0007669"/>
    <property type="project" value="TreeGrafter"/>
</dbReference>
<dbReference type="GO" id="GO:0000400">
    <property type="term" value="F:four-way junction DNA binding"/>
    <property type="evidence" value="ECO:0007669"/>
    <property type="project" value="TreeGrafter"/>
</dbReference>
<dbReference type="FunFam" id="3.40.50.300:FF:000861">
    <property type="entry name" value="Fanconi anemia, complementation group M"/>
    <property type="match status" value="1"/>
</dbReference>
<keyword evidence="3" id="KW-0547">Nucleotide-binding</keyword>
<feature type="region of interest" description="Disordered" evidence="10">
    <location>
        <begin position="58"/>
        <end position="93"/>
    </location>
</feature>
<dbReference type="InParanoid" id="A8QA78"/>
<comment type="catalytic activity">
    <reaction evidence="8 9">
        <text>ATP + H2O = ADP + phosphate + H(+)</text>
        <dbReference type="Rhea" id="RHEA:13065"/>
        <dbReference type="ChEBI" id="CHEBI:15377"/>
        <dbReference type="ChEBI" id="CHEBI:15378"/>
        <dbReference type="ChEBI" id="CHEBI:30616"/>
        <dbReference type="ChEBI" id="CHEBI:43474"/>
        <dbReference type="ChEBI" id="CHEBI:456216"/>
        <dbReference type="EC" id="3.6.4.12"/>
    </reaction>
</comment>
<comment type="function">
    <text evidence="9">ATP-dependent DNA helicase involved in DNA damage repair by homologous recombination and in genome maintenance. Capable of unwinding D-loops. Plays a role in limiting crossover recombinants during mitotic DNA double-strand break (DSB) repair. Component of a FANCM-MHF complex which promotes gene conversion at blocked replication forks, probably by reversal of the stalled fork.</text>
</comment>
<dbReference type="Gene3D" id="3.40.50.300">
    <property type="entry name" value="P-loop containing nucleotide triphosphate hydrolases"/>
    <property type="match status" value="2"/>
</dbReference>
<dbReference type="GO" id="GO:0043138">
    <property type="term" value="F:3'-5' DNA helicase activity"/>
    <property type="evidence" value="ECO:0007669"/>
    <property type="project" value="InterPro"/>
</dbReference>